<dbReference type="RefSeq" id="XP_025570290.1">
    <property type="nucleotide sequence ID" value="XM_025720468.1"/>
</dbReference>
<dbReference type="Proteomes" id="UP000249402">
    <property type="component" value="Unassembled WGS sequence"/>
</dbReference>
<proteinExistence type="predicted"/>
<organism evidence="1 2">
    <name type="scientific">Aspergillus ibericus CBS 121593</name>
    <dbReference type="NCBI Taxonomy" id="1448316"/>
    <lineage>
        <taxon>Eukaryota</taxon>
        <taxon>Fungi</taxon>
        <taxon>Dikarya</taxon>
        <taxon>Ascomycota</taxon>
        <taxon>Pezizomycotina</taxon>
        <taxon>Eurotiomycetes</taxon>
        <taxon>Eurotiomycetidae</taxon>
        <taxon>Eurotiales</taxon>
        <taxon>Aspergillaceae</taxon>
        <taxon>Aspergillus</taxon>
        <taxon>Aspergillus subgen. Circumdati</taxon>
    </lineage>
</organism>
<accession>A0A395GKU8</accession>
<keyword evidence="2" id="KW-1185">Reference proteome</keyword>
<sequence length="61" mass="6242">MLASPIVRTGTYGVGAAHPGIHRYAAKVEGGRWSAEVAGVARGGRDAEGGSAQLRIFCCQA</sequence>
<dbReference type="GeneID" id="37225333"/>
<evidence type="ECO:0000313" key="2">
    <source>
        <dbReference type="Proteomes" id="UP000249402"/>
    </source>
</evidence>
<evidence type="ECO:0000313" key="1">
    <source>
        <dbReference type="EMBL" id="RAK95962.1"/>
    </source>
</evidence>
<gene>
    <name evidence="1" type="ORF">BO80DRAFT_429468</name>
</gene>
<dbReference type="EMBL" id="KZ824482">
    <property type="protein sequence ID" value="RAK95962.1"/>
    <property type="molecule type" value="Genomic_DNA"/>
</dbReference>
<dbReference type="VEuPathDB" id="FungiDB:BO80DRAFT_429468"/>
<dbReference type="AlphaFoldDB" id="A0A395GKU8"/>
<reference evidence="1 2" key="1">
    <citation type="submission" date="2018-02" db="EMBL/GenBank/DDBJ databases">
        <title>The genomes of Aspergillus section Nigri reveals drivers in fungal speciation.</title>
        <authorList>
            <consortium name="DOE Joint Genome Institute"/>
            <person name="Vesth T.C."/>
            <person name="Nybo J."/>
            <person name="Theobald S."/>
            <person name="Brandl J."/>
            <person name="Frisvad J.C."/>
            <person name="Nielsen K.F."/>
            <person name="Lyhne E.K."/>
            <person name="Kogle M.E."/>
            <person name="Kuo A."/>
            <person name="Riley R."/>
            <person name="Clum A."/>
            <person name="Nolan M."/>
            <person name="Lipzen A."/>
            <person name="Salamov A."/>
            <person name="Henrissat B."/>
            <person name="Wiebenga A."/>
            <person name="De vries R.P."/>
            <person name="Grigoriev I.V."/>
            <person name="Mortensen U.H."/>
            <person name="Andersen M.R."/>
            <person name="Baker S.E."/>
        </authorList>
    </citation>
    <scope>NUCLEOTIDE SEQUENCE [LARGE SCALE GENOMIC DNA]</scope>
    <source>
        <strain evidence="1 2">CBS 121593</strain>
    </source>
</reference>
<name>A0A395GKU8_9EURO</name>
<protein>
    <submittedName>
        <fullName evidence="1">Uncharacterized protein</fullName>
    </submittedName>
</protein>
<dbReference type="OrthoDB" id="2107894at2759"/>